<dbReference type="InterPro" id="IPR006627">
    <property type="entry name" value="TDU_repeat"/>
</dbReference>
<reference evidence="2 3" key="1">
    <citation type="submission" date="2015-01" db="EMBL/GenBank/DDBJ databases">
        <title>Evolution of Trichinella species and genotypes.</title>
        <authorList>
            <person name="Korhonen P.K."/>
            <person name="Edoardo P."/>
            <person name="Giuseppe L.R."/>
            <person name="Gasser R.B."/>
        </authorList>
    </citation>
    <scope>NUCLEOTIDE SEQUENCE [LARGE SCALE GENOMIC DNA]</scope>
    <source>
        <strain evidence="2">ISS37</strain>
    </source>
</reference>
<evidence type="ECO:0008006" key="4">
    <source>
        <dbReference type="Google" id="ProtNLM"/>
    </source>
</evidence>
<evidence type="ECO:0000313" key="3">
    <source>
        <dbReference type="Proteomes" id="UP000054630"/>
    </source>
</evidence>
<organism evidence="2 3">
    <name type="scientific">Trichinella nelsoni</name>
    <dbReference type="NCBI Taxonomy" id="6336"/>
    <lineage>
        <taxon>Eukaryota</taxon>
        <taxon>Metazoa</taxon>
        <taxon>Ecdysozoa</taxon>
        <taxon>Nematoda</taxon>
        <taxon>Enoplea</taxon>
        <taxon>Dorylaimia</taxon>
        <taxon>Trichinellida</taxon>
        <taxon>Trichinellidae</taxon>
        <taxon>Trichinella</taxon>
    </lineage>
</organism>
<feature type="non-terminal residue" evidence="2">
    <location>
        <position position="1"/>
    </location>
</feature>
<dbReference type="SMART" id="SM00711">
    <property type="entry name" value="TDU"/>
    <property type="match status" value="2"/>
</dbReference>
<name>A0A0V0S4S9_9BILA</name>
<protein>
    <recommendedName>
        <fullName evidence="4">Transcription cofactor vestigial-like protein 4</fullName>
    </recommendedName>
</protein>
<dbReference type="Proteomes" id="UP000054630">
    <property type="component" value="Unassembled WGS sequence"/>
</dbReference>
<dbReference type="EMBL" id="JYDL01000037">
    <property type="protein sequence ID" value="KRX21779.1"/>
    <property type="molecule type" value="Genomic_DNA"/>
</dbReference>
<accession>A0A0V0S4S9</accession>
<proteinExistence type="predicted"/>
<gene>
    <name evidence="2" type="ORF">T07_11446</name>
</gene>
<dbReference type="AlphaFoldDB" id="A0A0V0S4S9"/>
<evidence type="ECO:0000313" key="2">
    <source>
        <dbReference type="EMBL" id="KRX21779.1"/>
    </source>
</evidence>
<sequence>LNRSVSITHQRTGPTTLKFGIDTCIGLIFHLLCSSSSTSAILHFSSDGGLLFVENYLADVMAFCLNGSMSPVTKDPEQRHENEDDEEINVVDVSDGEDDGMESGASCSRSSSMRSTGEACSERLQPLDLSKKSARWNDSQASSGQTVIEARPSVIQTQDYNFNQSELPDVDEHFRKSLSFNPLLLNEAEVKGRHCSESSAPDQPSLAVDDHFARALGEVWWALKANMSTETATTANDATIQAVEVGENEISSESQSENNPS</sequence>
<feature type="compositionally biased region" description="Low complexity" evidence="1">
    <location>
        <begin position="102"/>
        <end position="119"/>
    </location>
</feature>
<dbReference type="OrthoDB" id="10040691at2759"/>
<feature type="compositionally biased region" description="Acidic residues" evidence="1">
    <location>
        <begin position="83"/>
        <end position="101"/>
    </location>
</feature>
<comment type="caution">
    <text evidence="2">The sequence shown here is derived from an EMBL/GenBank/DDBJ whole genome shotgun (WGS) entry which is preliminary data.</text>
</comment>
<evidence type="ECO:0000256" key="1">
    <source>
        <dbReference type="SAM" id="MobiDB-lite"/>
    </source>
</evidence>
<feature type="region of interest" description="Disordered" evidence="1">
    <location>
        <begin position="73"/>
        <end position="122"/>
    </location>
</feature>
<keyword evidence="3" id="KW-1185">Reference proteome</keyword>